<gene>
    <name evidence="2" type="ORF">CLV35_3639</name>
</gene>
<comment type="similarity">
    <text evidence="1">Belongs to the ROK (NagC/XylR) family.</text>
</comment>
<dbReference type="AlphaFoldDB" id="A0A420XK61"/>
<dbReference type="Pfam" id="PF00480">
    <property type="entry name" value="ROK"/>
    <property type="match status" value="1"/>
</dbReference>
<dbReference type="Proteomes" id="UP000281955">
    <property type="component" value="Unassembled WGS sequence"/>
</dbReference>
<organism evidence="2 3">
    <name type="scientific">Motilibacter peucedani</name>
    <dbReference type="NCBI Taxonomy" id="598650"/>
    <lineage>
        <taxon>Bacteria</taxon>
        <taxon>Bacillati</taxon>
        <taxon>Actinomycetota</taxon>
        <taxon>Actinomycetes</taxon>
        <taxon>Motilibacterales</taxon>
        <taxon>Motilibacteraceae</taxon>
        <taxon>Motilibacter</taxon>
    </lineage>
</organism>
<reference evidence="2 3" key="1">
    <citation type="submission" date="2018-10" db="EMBL/GenBank/DDBJ databases">
        <title>Genomic Encyclopedia of Archaeal and Bacterial Type Strains, Phase II (KMG-II): from individual species to whole genera.</title>
        <authorList>
            <person name="Goeker M."/>
        </authorList>
    </citation>
    <scope>NUCLEOTIDE SEQUENCE [LARGE SCALE GENOMIC DNA]</scope>
    <source>
        <strain evidence="2 3">RP-AC37</strain>
    </source>
</reference>
<dbReference type="InParanoid" id="A0A420XK61"/>
<evidence type="ECO:0000313" key="3">
    <source>
        <dbReference type="Proteomes" id="UP000281955"/>
    </source>
</evidence>
<accession>A0A420XK61</accession>
<dbReference type="PANTHER" id="PTHR18964:SF149">
    <property type="entry name" value="BIFUNCTIONAL UDP-N-ACETYLGLUCOSAMINE 2-EPIMERASE_N-ACETYLMANNOSAMINE KINASE"/>
    <property type="match status" value="1"/>
</dbReference>
<sequence length="389" mass="40791">MPIPSSTRSILQMLLRSGPLPRAELARRLSLSAASLTKLTRPYVDADLLREEEPAQLASTGRPSSPLDVAADRVHFVGVKLTGDHAYAVLTDFRSAVVERLDRALPSKDVAAVVGVVVDLVEALATVRRPVQVGVGISGTVLRDHSYVTASTFLGWEDVALRELLEPRLGVRVVVENDLRALTALQHWFGGGSDSFAVVTAGAGIGCGLVIGDRAVGGSAGACGLVAHMPVDDGQVEDRGTTCPQGHRGCAMTYATTGGMLRALAERTSDVPGSLEELGERALAGDPDARHVLAEAGRALGVVTANVVNLVGPRSVVLTGEAMQFYSVLGDAFHEALARRLDPSAAPVAVEVRSTDFFDWARGAAVVAIQDLVMHGASFEPAELAEVAQ</sequence>
<dbReference type="EMBL" id="RBWV01000016">
    <property type="protein sequence ID" value="RKS68512.1"/>
    <property type="molecule type" value="Genomic_DNA"/>
</dbReference>
<dbReference type="InterPro" id="IPR036390">
    <property type="entry name" value="WH_DNA-bd_sf"/>
</dbReference>
<dbReference type="InterPro" id="IPR000600">
    <property type="entry name" value="ROK"/>
</dbReference>
<protein>
    <submittedName>
        <fullName evidence="2">Putative NBD/HSP70 family sugar kinase</fullName>
    </submittedName>
</protein>
<dbReference type="OrthoDB" id="3464494at2"/>
<name>A0A420XK61_9ACTN</name>
<dbReference type="InterPro" id="IPR043129">
    <property type="entry name" value="ATPase_NBD"/>
</dbReference>
<dbReference type="Gene3D" id="1.10.10.10">
    <property type="entry name" value="Winged helix-like DNA-binding domain superfamily/Winged helix DNA-binding domain"/>
    <property type="match status" value="1"/>
</dbReference>
<dbReference type="SUPFAM" id="SSF46785">
    <property type="entry name" value="Winged helix' DNA-binding domain"/>
    <property type="match status" value="1"/>
</dbReference>
<comment type="caution">
    <text evidence="2">The sequence shown here is derived from an EMBL/GenBank/DDBJ whole genome shotgun (WGS) entry which is preliminary data.</text>
</comment>
<dbReference type="RefSeq" id="WP_121194892.1">
    <property type="nucleotide sequence ID" value="NZ_RBWV01000016.1"/>
</dbReference>
<dbReference type="SUPFAM" id="SSF53067">
    <property type="entry name" value="Actin-like ATPase domain"/>
    <property type="match status" value="1"/>
</dbReference>
<keyword evidence="2" id="KW-0418">Kinase</keyword>
<evidence type="ECO:0000256" key="1">
    <source>
        <dbReference type="ARBA" id="ARBA00006479"/>
    </source>
</evidence>
<keyword evidence="2" id="KW-0808">Transferase</keyword>
<dbReference type="PANTHER" id="PTHR18964">
    <property type="entry name" value="ROK (REPRESSOR, ORF, KINASE) FAMILY"/>
    <property type="match status" value="1"/>
</dbReference>
<keyword evidence="3" id="KW-1185">Reference proteome</keyword>
<evidence type="ECO:0000313" key="2">
    <source>
        <dbReference type="EMBL" id="RKS68512.1"/>
    </source>
</evidence>
<dbReference type="InterPro" id="IPR036388">
    <property type="entry name" value="WH-like_DNA-bd_sf"/>
</dbReference>
<dbReference type="Gene3D" id="3.30.420.40">
    <property type="match status" value="2"/>
</dbReference>
<dbReference type="GO" id="GO:0016301">
    <property type="term" value="F:kinase activity"/>
    <property type="evidence" value="ECO:0007669"/>
    <property type="project" value="UniProtKB-KW"/>
</dbReference>
<proteinExistence type="inferred from homology"/>